<evidence type="ECO:0000256" key="7">
    <source>
        <dbReference type="ARBA" id="ARBA00023291"/>
    </source>
</evidence>
<dbReference type="InterPro" id="IPR051269">
    <property type="entry name" value="Fe-S_cluster_ET"/>
</dbReference>
<dbReference type="AlphaFoldDB" id="A0A1X0FM28"/>
<dbReference type="GO" id="GO:0051538">
    <property type="term" value="F:3 iron, 4 sulfur cluster binding"/>
    <property type="evidence" value="ECO:0007669"/>
    <property type="project" value="UniProtKB-KW"/>
</dbReference>
<keyword evidence="2" id="KW-0813">Transport</keyword>
<keyword evidence="7" id="KW-0003">3Fe-4S</keyword>
<dbReference type="GO" id="GO:0046872">
    <property type="term" value="F:metal ion binding"/>
    <property type="evidence" value="ECO:0007669"/>
    <property type="project" value="UniProtKB-KW"/>
</dbReference>
<reference evidence="8" key="3">
    <citation type="submission" date="2020-02" db="EMBL/GenBank/DDBJ databases">
        <authorList>
            <person name="Matsumoto Y."/>
            <person name="Kinjo T."/>
            <person name="Motooka D."/>
            <person name="Nabeya D."/>
            <person name="Jung N."/>
            <person name="Uechi K."/>
            <person name="Horii T."/>
            <person name="Iida T."/>
            <person name="Fujita J."/>
            <person name="Nakamura S."/>
        </authorList>
    </citation>
    <scope>NUCLEOTIDE SEQUENCE</scope>
    <source>
        <strain evidence="8">JCM 18113</strain>
    </source>
</reference>
<dbReference type="Pfam" id="PF13459">
    <property type="entry name" value="Fer4_15"/>
    <property type="match status" value="1"/>
</dbReference>
<dbReference type="PANTHER" id="PTHR36923">
    <property type="entry name" value="FERREDOXIN"/>
    <property type="match status" value="1"/>
</dbReference>
<evidence type="ECO:0000256" key="2">
    <source>
        <dbReference type="ARBA" id="ARBA00022448"/>
    </source>
</evidence>
<dbReference type="Proteomes" id="UP000465812">
    <property type="component" value="Chromosome"/>
</dbReference>
<evidence type="ECO:0000313" key="8">
    <source>
        <dbReference type="EMBL" id="BBY38086.1"/>
    </source>
</evidence>
<dbReference type="EMBL" id="AP022590">
    <property type="protein sequence ID" value="BBY38086.1"/>
    <property type="molecule type" value="Genomic_DNA"/>
</dbReference>
<keyword evidence="5" id="KW-0408">Iron</keyword>
<evidence type="ECO:0000313" key="9">
    <source>
        <dbReference type="EMBL" id="ORB02803.1"/>
    </source>
</evidence>
<dbReference type="Gene3D" id="3.30.70.20">
    <property type="match status" value="1"/>
</dbReference>
<keyword evidence="6" id="KW-0411">Iron-sulfur</keyword>
<dbReference type="STRING" id="560555.BST30_18950"/>
<dbReference type="RefSeq" id="WP_083097051.1">
    <property type="nucleotide sequence ID" value="NZ_AP022590.1"/>
</dbReference>
<proteinExistence type="predicted"/>
<keyword evidence="4" id="KW-0249">Electron transport</keyword>
<dbReference type="Proteomes" id="UP000192760">
    <property type="component" value="Unassembled WGS sequence"/>
</dbReference>
<keyword evidence="11" id="KW-1185">Reference proteome</keyword>
<accession>A0A1X0FM28</accession>
<sequence>MRLHIDSDRCSGNGRCYALYPEMFTDDENGYGQTVNDGAIDADQLDEAQRATLCCPEQAITIEDN</sequence>
<reference evidence="8 11" key="2">
    <citation type="journal article" date="2019" name="Emerg. Microbes Infect.">
        <title>Comprehensive subspecies identification of 175 nontuberculous mycobacteria species based on 7547 genomic profiles.</title>
        <authorList>
            <person name="Matsumoto Y."/>
            <person name="Kinjo T."/>
            <person name="Motooka D."/>
            <person name="Nabeya D."/>
            <person name="Jung N."/>
            <person name="Uechi K."/>
            <person name="Horii T."/>
            <person name="Iida T."/>
            <person name="Fujita J."/>
            <person name="Nakamura S."/>
        </authorList>
    </citation>
    <scope>NUCLEOTIDE SEQUENCE [LARGE SCALE GENOMIC DNA]</scope>
    <source>
        <strain evidence="8 11">JCM 18113</strain>
    </source>
</reference>
<evidence type="ECO:0000256" key="3">
    <source>
        <dbReference type="ARBA" id="ARBA00022723"/>
    </source>
</evidence>
<comment type="cofactor">
    <cofactor evidence="1">
        <name>[3Fe-4S] cluster</name>
        <dbReference type="ChEBI" id="CHEBI:21137"/>
    </cofactor>
</comment>
<dbReference type="SUPFAM" id="SSF54862">
    <property type="entry name" value="4Fe-4S ferredoxins"/>
    <property type="match status" value="1"/>
</dbReference>
<evidence type="ECO:0000256" key="6">
    <source>
        <dbReference type="ARBA" id="ARBA00023014"/>
    </source>
</evidence>
<dbReference type="EMBL" id="MVHW01000024">
    <property type="protein sequence ID" value="ORB02803.1"/>
    <property type="molecule type" value="Genomic_DNA"/>
</dbReference>
<keyword evidence="3" id="KW-0479">Metal-binding</keyword>
<name>A0A1X0FM28_MYCNT</name>
<gene>
    <name evidence="9" type="ORF">BST30_18950</name>
    <name evidence="8" type="ORF">MMAN_22200</name>
</gene>
<reference evidence="9 10" key="1">
    <citation type="submission" date="2017-02" db="EMBL/GenBank/DDBJ databases">
        <title>The new phylogeny of genus Mycobacterium.</title>
        <authorList>
            <person name="Tortoli E."/>
            <person name="Trovato A."/>
            <person name="Cirillo D.M."/>
        </authorList>
    </citation>
    <scope>NUCLEOTIDE SEQUENCE [LARGE SCALE GENOMIC DNA]</scope>
    <source>
        <strain evidence="9 10">DSM 45255</strain>
    </source>
</reference>
<evidence type="ECO:0000256" key="4">
    <source>
        <dbReference type="ARBA" id="ARBA00022982"/>
    </source>
</evidence>
<protein>
    <submittedName>
        <fullName evidence="9">Ferredoxin</fullName>
    </submittedName>
</protein>
<dbReference type="PANTHER" id="PTHR36923:SF3">
    <property type="entry name" value="FERREDOXIN"/>
    <property type="match status" value="1"/>
</dbReference>
<organism evidence="9 10">
    <name type="scientific">Mycobacterium mantenii</name>
    <dbReference type="NCBI Taxonomy" id="560555"/>
    <lineage>
        <taxon>Bacteria</taxon>
        <taxon>Bacillati</taxon>
        <taxon>Actinomycetota</taxon>
        <taxon>Actinomycetes</taxon>
        <taxon>Mycobacteriales</taxon>
        <taxon>Mycobacteriaceae</taxon>
        <taxon>Mycobacterium</taxon>
        <taxon>Mycobacterium avium complex (MAC)</taxon>
    </lineage>
</organism>
<evidence type="ECO:0000256" key="1">
    <source>
        <dbReference type="ARBA" id="ARBA00001927"/>
    </source>
</evidence>
<evidence type="ECO:0000313" key="10">
    <source>
        <dbReference type="Proteomes" id="UP000192760"/>
    </source>
</evidence>
<evidence type="ECO:0000256" key="5">
    <source>
        <dbReference type="ARBA" id="ARBA00023004"/>
    </source>
</evidence>
<evidence type="ECO:0000313" key="11">
    <source>
        <dbReference type="Proteomes" id="UP000465812"/>
    </source>
</evidence>